<feature type="region of interest" description="Disordered" evidence="3">
    <location>
        <begin position="103"/>
        <end position="122"/>
    </location>
</feature>
<evidence type="ECO:0000313" key="4">
    <source>
        <dbReference type="EMBL" id="KAJ4385476.1"/>
    </source>
</evidence>
<keyword evidence="2" id="KW-0808">Transferase</keyword>
<dbReference type="InterPro" id="IPR023296">
    <property type="entry name" value="Glyco_hydro_beta-prop_sf"/>
</dbReference>
<accession>A0A9W8YJ11</accession>
<dbReference type="CDD" id="cd18610">
    <property type="entry name" value="GH130_BT3780-like"/>
    <property type="match status" value="1"/>
</dbReference>
<evidence type="ECO:0000256" key="2">
    <source>
        <dbReference type="ARBA" id="ARBA00022679"/>
    </source>
</evidence>
<dbReference type="AlphaFoldDB" id="A0A9W8YJ11"/>
<protein>
    <submittedName>
        <fullName evidence="4">Uncharacterized protein</fullName>
    </submittedName>
</protein>
<dbReference type="OrthoDB" id="21615at2759"/>
<keyword evidence="5" id="KW-1185">Reference proteome</keyword>
<evidence type="ECO:0000313" key="5">
    <source>
        <dbReference type="Proteomes" id="UP001140453"/>
    </source>
</evidence>
<feature type="compositionally biased region" description="Polar residues" evidence="3">
    <location>
        <begin position="370"/>
        <end position="382"/>
    </location>
</feature>
<dbReference type="EMBL" id="JAPEVB010000007">
    <property type="protein sequence ID" value="KAJ4385476.1"/>
    <property type="molecule type" value="Genomic_DNA"/>
</dbReference>
<name>A0A9W8YJ11_9PEZI</name>
<evidence type="ECO:0000256" key="3">
    <source>
        <dbReference type="SAM" id="MobiDB-lite"/>
    </source>
</evidence>
<dbReference type="SUPFAM" id="SSF75005">
    <property type="entry name" value="Arabinanase/levansucrase/invertase"/>
    <property type="match status" value="1"/>
</dbReference>
<organism evidence="4 5">
    <name type="scientific">Gnomoniopsis smithogilvyi</name>
    <dbReference type="NCBI Taxonomy" id="1191159"/>
    <lineage>
        <taxon>Eukaryota</taxon>
        <taxon>Fungi</taxon>
        <taxon>Dikarya</taxon>
        <taxon>Ascomycota</taxon>
        <taxon>Pezizomycotina</taxon>
        <taxon>Sordariomycetes</taxon>
        <taxon>Sordariomycetidae</taxon>
        <taxon>Diaporthales</taxon>
        <taxon>Gnomoniaceae</taxon>
        <taxon>Gnomoniopsis</taxon>
    </lineage>
</organism>
<feature type="compositionally biased region" description="Basic and acidic residues" evidence="3">
    <location>
        <begin position="108"/>
        <end position="122"/>
    </location>
</feature>
<dbReference type="InterPro" id="IPR007184">
    <property type="entry name" value="Mannoside_phosphorylase"/>
</dbReference>
<dbReference type="Proteomes" id="UP001140453">
    <property type="component" value="Unassembled WGS sequence"/>
</dbReference>
<dbReference type="PIRSF" id="PIRSF016202">
    <property type="entry name" value="PH1107"/>
    <property type="match status" value="1"/>
</dbReference>
<dbReference type="Pfam" id="PF04041">
    <property type="entry name" value="Glyco_hydro_130"/>
    <property type="match status" value="1"/>
</dbReference>
<dbReference type="Gene3D" id="2.115.10.20">
    <property type="entry name" value="Glycosyl hydrolase domain, family 43"/>
    <property type="match status" value="1"/>
</dbReference>
<feature type="region of interest" description="Disordered" evidence="3">
    <location>
        <begin position="360"/>
        <end position="382"/>
    </location>
</feature>
<sequence length="382" mass="42276">MATHPTSSPNLPKLGPWTRPITRPIIIPNVSSTFHDPVSGKQVHWEALHTFNPAAVVRNNQIHLLYRAEDDSGGDVIGGHISRLGLAISDDGLNFQRMPEPVVYPADDDQKEREVPGGTEDPRLVESPSGGYILTYTQWSREKASYSVGIATSLDLHHWKKHGPAFAGALQGRYDNLKYKSAGIVTRLGSDGRLVATKVKGKYWMYWGEVEIGLAFSDDLIHWTPCEDAPGKLLVLLRARPSRADSGFPEVGPPPVLTERGIVVLYNGKNADGDDRDQKRQAGTYSVLEALFSAVDPTRLLGRTEEPVFEPELPFERTGQYAAGTTFVEGLILFREAWWLYYGAADSFVGVATTPFQAYSQRRPHRPTRTDCQLHSPSKQSG</sequence>
<dbReference type="GO" id="GO:0016757">
    <property type="term" value="F:glycosyltransferase activity"/>
    <property type="evidence" value="ECO:0007669"/>
    <property type="project" value="UniProtKB-KW"/>
</dbReference>
<dbReference type="PANTHER" id="PTHR34106:SF5">
    <property type="entry name" value="GLYCOSIDASE"/>
    <property type="match status" value="1"/>
</dbReference>
<evidence type="ECO:0000256" key="1">
    <source>
        <dbReference type="ARBA" id="ARBA00022676"/>
    </source>
</evidence>
<gene>
    <name evidence="4" type="ORF">N0V93_009904</name>
</gene>
<dbReference type="PANTHER" id="PTHR34106">
    <property type="entry name" value="GLYCOSIDASE"/>
    <property type="match status" value="1"/>
</dbReference>
<comment type="caution">
    <text evidence="4">The sequence shown here is derived from an EMBL/GenBank/DDBJ whole genome shotgun (WGS) entry which is preliminary data.</text>
</comment>
<keyword evidence="1" id="KW-0328">Glycosyltransferase</keyword>
<proteinExistence type="predicted"/>
<reference evidence="4" key="1">
    <citation type="submission" date="2022-10" db="EMBL/GenBank/DDBJ databases">
        <title>Tapping the CABI collections for fungal endophytes: first genome assemblies for Collariella, Neodidymelliopsis, Ascochyta clinopodiicola, Didymella pomorum, Didymosphaeria variabile, Neocosmospora piperis and Neocucurbitaria cava.</title>
        <authorList>
            <person name="Hill R."/>
        </authorList>
    </citation>
    <scope>NUCLEOTIDE SEQUENCE</scope>
    <source>
        <strain evidence="4">IMI 355082</strain>
    </source>
</reference>